<evidence type="ECO:0000259" key="2">
    <source>
        <dbReference type="PROSITE" id="PS50883"/>
    </source>
</evidence>
<dbReference type="SUPFAM" id="SSF55073">
    <property type="entry name" value="Nucleotide cyclase"/>
    <property type="match status" value="1"/>
</dbReference>
<dbReference type="SMART" id="SM00267">
    <property type="entry name" value="GGDEF"/>
    <property type="match status" value="1"/>
</dbReference>
<dbReference type="SMART" id="SM00052">
    <property type="entry name" value="EAL"/>
    <property type="match status" value="1"/>
</dbReference>
<dbReference type="OrthoDB" id="9814202at2"/>
<dbReference type="InterPro" id="IPR000160">
    <property type="entry name" value="GGDEF_dom"/>
</dbReference>
<feature type="domain" description="EAL" evidence="2">
    <location>
        <begin position="275"/>
        <end position="524"/>
    </location>
</feature>
<comment type="caution">
    <text evidence="4">The sequence shown here is derived from an EMBL/GenBank/DDBJ whole genome shotgun (WGS) entry which is preliminary data.</text>
</comment>
<proteinExistence type="predicted"/>
<dbReference type="PROSITE" id="PS50883">
    <property type="entry name" value="EAL"/>
    <property type="match status" value="1"/>
</dbReference>
<dbReference type="PANTHER" id="PTHR44757">
    <property type="entry name" value="DIGUANYLATE CYCLASE DGCP"/>
    <property type="match status" value="1"/>
</dbReference>
<dbReference type="PROSITE" id="PS50887">
    <property type="entry name" value="GGDEF"/>
    <property type="match status" value="1"/>
</dbReference>
<dbReference type="InterPro" id="IPR035919">
    <property type="entry name" value="EAL_sf"/>
</dbReference>
<keyword evidence="1" id="KW-0472">Membrane</keyword>
<dbReference type="InterPro" id="IPR001633">
    <property type="entry name" value="EAL_dom"/>
</dbReference>
<dbReference type="CDD" id="cd01948">
    <property type="entry name" value="EAL"/>
    <property type="match status" value="1"/>
</dbReference>
<feature type="transmembrane region" description="Helical" evidence="1">
    <location>
        <begin position="60"/>
        <end position="79"/>
    </location>
</feature>
<dbReference type="Gene3D" id="3.20.20.450">
    <property type="entry name" value="EAL domain"/>
    <property type="match status" value="1"/>
</dbReference>
<evidence type="ECO:0000259" key="3">
    <source>
        <dbReference type="PROSITE" id="PS50887"/>
    </source>
</evidence>
<dbReference type="PANTHER" id="PTHR44757:SF2">
    <property type="entry name" value="BIOFILM ARCHITECTURE MAINTENANCE PROTEIN MBAA"/>
    <property type="match status" value="1"/>
</dbReference>
<dbReference type="InterPro" id="IPR052155">
    <property type="entry name" value="Biofilm_reg_signaling"/>
</dbReference>
<feature type="domain" description="GGDEF" evidence="3">
    <location>
        <begin position="133"/>
        <end position="266"/>
    </location>
</feature>
<dbReference type="EMBL" id="RYFI01000010">
    <property type="protein sequence ID" value="RXF73114.1"/>
    <property type="molecule type" value="Genomic_DNA"/>
</dbReference>
<dbReference type="NCBIfam" id="TIGR00254">
    <property type="entry name" value="GGDEF"/>
    <property type="match status" value="1"/>
</dbReference>
<evidence type="ECO:0000256" key="1">
    <source>
        <dbReference type="SAM" id="Phobius"/>
    </source>
</evidence>
<evidence type="ECO:0000313" key="4">
    <source>
        <dbReference type="EMBL" id="RXF73114.1"/>
    </source>
</evidence>
<gene>
    <name evidence="4" type="ORF">EK403_11535</name>
</gene>
<protein>
    <submittedName>
        <fullName evidence="4">EAL domain-containing protein</fullName>
    </submittedName>
</protein>
<keyword evidence="1" id="KW-1133">Transmembrane helix</keyword>
<sequence length="542" mass="58970">MHHARFSMPSLKGLLVRNRVKIFDGGMILVFLAVAALFLFEVDVFRHEADLSPRERELELDELMILTSLVMLGVLFYTWRRAREHRRENALRIEAEKEVMSLALQDPLTGLPNRRQFDEALKAALTAAPVAPEAHALFMLDLNDFKKINDVHGHPTGDQALIHVGSRLLRAVRDNDLVARLGGDEFAILARNVAGAEGAANIARRVVDGLATPIMTGALAHSVGVGIGIALSPHDGDDPAELLRRADVALYRAKAEKRSAIRFFEPEMDARLRERAELERALADGLDADDFFLRFQPTTEIGGGIAGFEALPRWRHAARGELEPERFLPIAEEIGLLSRLTERLLRDACREAAAWPAPTRLAFNLPGALLADQAFGSRVIGALDESGLPPDRFDLEIDEGALIRDAESAMAMLTPLRAAGVSLVAARFGTGYSDLKNLHKLKLDRIKIDRSYVAAMTSDRQAAVMVKALIGIGRGLDLSVIADGVGTEEQLAYLASHGCQQAQGAAFGAPVSAEQAAALVRAAAQAEPAREGSRRTPSPLRC</sequence>
<dbReference type="InterPro" id="IPR043128">
    <property type="entry name" value="Rev_trsase/Diguanyl_cyclase"/>
</dbReference>
<keyword evidence="5" id="KW-1185">Reference proteome</keyword>
<accession>A0A4Q0MI33</accession>
<dbReference type="InterPro" id="IPR029787">
    <property type="entry name" value="Nucleotide_cyclase"/>
</dbReference>
<dbReference type="SUPFAM" id="SSF141868">
    <property type="entry name" value="EAL domain-like"/>
    <property type="match status" value="1"/>
</dbReference>
<keyword evidence="1" id="KW-0812">Transmembrane</keyword>
<dbReference type="AlphaFoldDB" id="A0A4Q0MI33"/>
<feature type="transmembrane region" description="Helical" evidence="1">
    <location>
        <begin position="21"/>
        <end position="40"/>
    </location>
</feature>
<name>A0A4Q0MI33_9HYPH</name>
<dbReference type="Pfam" id="PF00563">
    <property type="entry name" value="EAL"/>
    <property type="match status" value="1"/>
</dbReference>
<dbReference type="CDD" id="cd01949">
    <property type="entry name" value="GGDEF"/>
    <property type="match status" value="1"/>
</dbReference>
<dbReference type="Gene3D" id="3.30.70.270">
    <property type="match status" value="1"/>
</dbReference>
<reference evidence="4 5" key="1">
    <citation type="submission" date="2018-12" db="EMBL/GenBank/DDBJ databases">
        <title>bacterium Hansschlegelia zhihuaiae S113.</title>
        <authorList>
            <person name="He J."/>
        </authorList>
    </citation>
    <scope>NUCLEOTIDE SEQUENCE [LARGE SCALE GENOMIC DNA]</scope>
    <source>
        <strain evidence="4 5">S 113</strain>
    </source>
</reference>
<dbReference type="Pfam" id="PF00990">
    <property type="entry name" value="GGDEF"/>
    <property type="match status" value="1"/>
</dbReference>
<organism evidence="4 5">
    <name type="scientific">Hansschlegelia zhihuaiae</name>
    <dbReference type="NCBI Taxonomy" id="405005"/>
    <lineage>
        <taxon>Bacteria</taxon>
        <taxon>Pseudomonadati</taxon>
        <taxon>Pseudomonadota</taxon>
        <taxon>Alphaproteobacteria</taxon>
        <taxon>Hyphomicrobiales</taxon>
        <taxon>Methylopilaceae</taxon>
        <taxon>Hansschlegelia</taxon>
    </lineage>
</organism>
<dbReference type="Proteomes" id="UP000289708">
    <property type="component" value="Unassembled WGS sequence"/>
</dbReference>
<evidence type="ECO:0000313" key="5">
    <source>
        <dbReference type="Proteomes" id="UP000289708"/>
    </source>
</evidence>